<dbReference type="PANTHER" id="PTHR48111:SF1">
    <property type="entry name" value="TWO-COMPONENT RESPONSE REGULATOR ORR33"/>
    <property type="match status" value="1"/>
</dbReference>
<dbReference type="Proteomes" id="UP000824151">
    <property type="component" value="Unassembled WGS sequence"/>
</dbReference>
<evidence type="ECO:0000313" key="11">
    <source>
        <dbReference type="Proteomes" id="UP000824151"/>
    </source>
</evidence>
<organism evidence="10 11">
    <name type="scientific">Candidatus Nesterenkonia stercoripullorum</name>
    <dbReference type="NCBI Taxonomy" id="2838701"/>
    <lineage>
        <taxon>Bacteria</taxon>
        <taxon>Bacillati</taxon>
        <taxon>Actinomycetota</taxon>
        <taxon>Actinomycetes</taxon>
        <taxon>Micrococcales</taxon>
        <taxon>Micrococcaceae</taxon>
        <taxon>Nesterenkonia</taxon>
    </lineage>
</organism>
<evidence type="ECO:0000256" key="6">
    <source>
        <dbReference type="PROSITE-ProRule" id="PRU00169"/>
    </source>
</evidence>
<dbReference type="SMART" id="SM00448">
    <property type="entry name" value="REC"/>
    <property type="match status" value="1"/>
</dbReference>
<dbReference type="AlphaFoldDB" id="A0A9D2A6N4"/>
<dbReference type="InterPro" id="IPR039420">
    <property type="entry name" value="WalR-like"/>
</dbReference>
<feature type="domain" description="OmpR/PhoB-type" evidence="9">
    <location>
        <begin position="152"/>
        <end position="248"/>
    </location>
</feature>
<gene>
    <name evidence="10" type="ORF">H9871_05925</name>
</gene>
<evidence type="ECO:0000256" key="4">
    <source>
        <dbReference type="ARBA" id="ARBA00023125"/>
    </source>
</evidence>
<evidence type="ECO:0000256" key="2">
    <source>
        <dbReference type="ARBA" id="ARBA00023012"/>
    </source>
</evidence>
<accession>A0A9D2A6N4</accession>
<dbReference type="GO" id="GO:0032993">
    <property type="term" value="C:protein-DNA complex"/>
    <property type="evidence" value="ECO:0007669"/>
    <property type="project" value="TreeGrafter"/>
</dbReference>
<evidence type="ECO:0000256" key="3">
    <source>
        <dbReference type="ARBA" id="ARBA00023015"/>
    </source>
</evidence>
<reference evidence="10" key="2">
    <citation type="submission" date="2021-04" db="EMBL/GenBank/DDBJ databases">
        <authorList>
            <person name="Gilroy R."/>
        </authorList>
    </citation>
    <scope>NUCLEOTIDE SEQUENCE</scope>
    <source>
        <strain evidence="10">ChiHejej3B27-3195</strain>
    </source>
</reference>
<keyword evidence="3" id="KW-0805">Transcription regulation</keyword>
<reference evidence="10" key="1">
    <citation type="journal article" date="2021" name="PeerJ">
        <title>Extensive microbial diversity within the chicken gut microbiome revealed by metagenomics and culture.</title>
        <authorList>
            <person name="Gilroy R."/>
            <person name="Ravi A."/>
            <person name="Getino M."/>
            <person name="Pursley I."/>
            <person name="Horton D.L."/>
            <person name="Alikhan N.F."/>
            <person name="Baker D."/>
            <person name="Gharbi K."/>
            <person name="Hall N."/>
            <person name="Watson M."/>
            <person name="Adriaenssens E.M."/>
            <person name="Foster-Nyarko E."/>
            <person name="Jarju S."/>
            <person name="Secka A."/>
            <person name="Antonio M."/>
            <person name="Oren A."/>
            <person name="Chaudhuri R.R."/>
            <person name="La Ragione R."/>
            <person name="Hildebrand F."/>
            <person name="Pallen M.J."/>
        </authorList>
    </citation>
    <scope>NUCLEOTIDE SEQUENCE</scope>
    <source>
        <strain evidence="10">ChiHejej3B27-3195</strain>
    </source>
</reference>
<evidence type="ECO:0000259" key="9">
    <source>
        <dbReference type="PROSITE" id="PS51755"/>
    </source>
</evidence>
<dbReference type="InterPro" id="IPR001867">
    <property type="entry name" value="OmpR/PhoB-type_DNA-bd"/>
</dbReference>
<evidence type="ECO:0000256" key="5">
    <source>
        <dbReference type="ARBA" id="ARBA00023163"/>
    </source>
</evidence>
<dbReference type="SUPFAM" id="SSF46894">
    <property type="entry name" value="C-terminal effector domain of the bipartite response regulators"/>
    <property type="match status" value="1"/>
</dbReference>
<dbReference type="Pfam" id="PF00486">
    <property type="entry name" value="Trans_reg_C"/>
    <property type="match status" value="1"/>
</dbReference>
<protein>
    <submittedName>
        <fullName evidence="10">Response regulator transcription factor</fullName>
    </submittedName>
</protein>
<dbReference type="SUPFAM" id="SSF52172">
    <property type="entry name" value="CheY-like"/>
    <property type="match status" value="1"/>
</dbReference>
<proteinExistence type="predicted"/>
<dbReference type="CDD" id="cd00383">
    <property type="entry name" value="trans_reg_C"/>
    <property type="match status" value="1"/>
</dbReference>
<keyword evidence="5" id="KW-0804">Transcription</keyword>
<dbReference type="Gene3D" id="6.10.250.690">
    <property type="match status" value="1"/>
</dbReference>
<keyword evidence="2" id="KW-0902">Two-component regulatory system</keyword>
<evidence type="ECO:0000256" key="7">
    <source>
        <dbReference type="PROSITE-ProRule" id="PRU01091"/>
    </source>
</evidence>
<dbReference type="PROSITE" id="PS51755">
    <property type="entry name" value="OMPR_PHOB"/>
    <property type="match status" value="1"/>
</dbReference>
<sequence>MRLLLCEDDDQLARGLTRALRRAGHEVIRVISIADALERLRDQGLPDMALVDLTLPDGHGSQVVTRLREHAEVGIIIITARGDEQSRVLGLRAGADDYVVKPFGLAELMARVDAVGRRTRPLRDQRPSEELHLGATVFDVAARTLRRTVGGTVRHTVDGALVGATDPPGSGEAQDPIRLTRKESAVLAMIAARPGTVVARSSMLEAIWPDGPERASRSLDTHIGSLRTKLPPEVAIETVYGTGYRLVVAEEPGA</sequence>
<dbReference type="PROSITE" id="PS50110">
    <property type="entry name" value="RESPONSE_REGULATORY"/>
    <property type="match status" value="1"/>
</dbReference>
<dbReference type="InterPro" id="IPR001789">
    <property type="entry name" value="Sig_transdc_resp-reg_receiver"/>
</dbReference>
<dbReference type="InterPro" id="IPR036388">
    <property type="entry name" value="WH-like_DNA-bd_sf"/>
</dbReference>
<dbReference type="EMBL" id="DXGD01000217">
    <property type="protein sequence ID" value="HIW99663.1"/>
    <property type="molecule type" value="Genomic_DNA"/>
</dbReference>
<dbReference type="PANTHER" id="PTHR48111">
    <property type="entry name" value="REGULATOR OF RPOS"/>
    <property type="match status" value="1"/>
</dbReference>
<keyword evidence="1 6" id="KW-0597">Phosphoprotein</keyword>
<feature type="DNA-binding region" description="OmpR/PhoB-type" evidence="7">
    <location>
        <begin position="152"/>
        <end position="248"/>
    </location>
</feature>
<comment type="caution">
    <text evidence="10">The sequence shown here is derived from an EMBL/GenBank/DDBJ whole genome shotgun (WGS) entry which is preliminary data.</text>
</comment>
<evidence type="ECO:0000313" key="10">
    <source>
        <dbReference type="EMBL" id="HIW99663.1"/>
    </source>
</evidence>
<name>A0A9D2A6N4_9MICC</name>
<feature type="modified residue" description="4-aspartylphosphate" evidence="6">
    <location>
        <position position="52"/>
    </location>
</feature>
<evidence type="ECO:0000256" key="1">
    <source>
        <dbReference type="ARBA" id="ARBA00022553"/>
    </source>
</evidence>
<keyword evidence="4 7" id="KW-0238">DNA-binding</keyword>
<dbReference type="SMART" id="SM00862">
    <property type="entry name" value="Trans_reg_C"/>
    <property type="match status" value="1"/>
</dbReference>
<dbReference type="Gene3D" id="3.40.50.2300">
    <property type="match status" value="1"/>
</dbReference>
<evidence type="ECO:0000259" key="8">
    <source>
        <dbReference type="PROSITE" id="PS50110"/>
    </source>
</evidence>
<dbReference type="Gene3D" id="1.10.10.10">
    <property type="entry name" value="Winged helix-like DNA-binding domain superfamily/Winged helix DNA-binding domain"/>
    <property type="match status" value="1"/>
</dbReference>
<dbReference type="GO" id="GO:0005829">
    <property type="term" value="C:cytosol"/>
    <property type="evidence" value="ECO:0007669"/>
    <property type="project" value="TreeGrafter"/>
</dbReference>
<dbReference type="Pfam" id="PF00072">
    <property type="entry name" value="Response_reg"/>
    <property type="match status" value="1"/>
</dbReference>
<dbReference type="GO" id="GO:0000156">
    <property type="term" value="F:phosphorelay response regulator activity"/>
    <property type="evidence" value="ECO:0007669"/>
    <property type="project" value="TreeGrafter"/>
</dbReference>
<dbReference type="GO" id="GO:0000976">
    <property type="term" value="F:transcription cis-regulatory region binding"/>
    <property type="evidence" value="ECO:0007669"/>
    <property type="project" value="TreeGrafter"/>
</dbReference>
<feature type="domain" description="Response regulatory" evidence="8">
    <location>
        <begin position="2"/>
        <end position="116"/>
    </location>
</feature>
<dbReference type="GO" id="GO:0006355">
    <property type="term" value="P:regulation of DNA-templated transcription"/>
    <property type="evidence" value="ECO:0007669"/>
    <property type="project" value="InterPro"/>
</dbReference>
<dbReference type="InterPro" id="IPR016032">
    <property type="entry name" value="Sig_transdc_resp-reg_C-effctor"/>
</dbReference>
<dbReference type="InterPro" id="IPR011006">
    <property type="entry name" value="CheY-like_superfamily"/>
</dbReference>